<feature type="compositionally biased region" description="Low complexity" evidence="1">
    <location>
        <begin position="512"/>
        <end position="526"/>
    </location>
</feature>
<reference evidence="3" key="1">
    <citation type="submission" date="2021-03" db="EMBL/GenBank/DDBJ databases">
        <authorList>
            <person name="Kim M.K."/>
        </authorList>
    </citation>
    <scope>NUCLEOTIDE SEQUENCE</scope>
    <source>
        <strain evidence="3">BT186</strain>
    </source>
</reference>
<organism evidence="3 4">
    <name type="scientific">Hymenobacter telluris</name>
    <dbReference type="NCBI Taxonomy" id="2816474"/>
    <lineage>
        <taxon>Bacteria</taxon>
        <taxon>Pseudomonadati</taxon>
        <taxon>Bacteroidota</taxon>
        <taxon>Cytophagia</taxon>
        <taxon>Cytophagales</taxon>
        <taxon>Hymenobacteraceae</taxon>
        <taxon>Hymenobacter</taxon>
    </lineage>
</organism>
<keyword evidence="4" id="KW-1185">Reference proteome</keyword>
<comment type="caution">
    <text evidence="3">The sequence shown here is derived from an EMBL/GenBank/DDBJ whole genome shotgun (WGS) entry which is preliminary data.</text>
</comment>
<keyword evidence="2" id="KW-0812">Transmembrane</keyword>
<protein>
    <recommendedName>
        <fullName evidence="5">DUF4175 family protein</fullName>
    </recommendedName>
</protein>
<dbReference type="EMBL" id="JAFLQZ010000003">
    <property type="protein sequence ID" value="MBO0357660.1"/>
    <property type="molecule type" value="Genomic_DNA"/>
</dbReference>
<feature type="transmembrane region" description="Helical" evidence="2">
    <location>
        <begin position="141"/>
        <end position="158"/>
    </location>
</feature>
<evidence type="ECO:0008006" key="5">
    <source>
        <dbReference type="Google" id="ProtNLM"/>
    </source>
</evidence>
<evidence type="ECO:0000256" key="2">
    <source>
        <dbReference type="SAM" id="Phobius"/>
    </source>
</evidence>
<dbReference type="RefSeq" id="WP_206983010.1">
    <property type="nucleotide sequence ID" value="NZ_JAFLQZ010000003.1"/>
</dbReference>
<evidence type="ECO:0000256" key="1">
    <source>
        <dbReference type="SAM" id="MobiDB-lite"/>
    </source>
</evidence>
<evidence type="ECO:0000313" key="3">
    <source>
        <dbReference type="EMBL" id="MBO0357660.1"/>
    </source>
</evidence>
<keyword evidence="2" id="KW-0472">Membrane</keyword>
<name>A0A939EUA5_9BACT</name>
<accession>A0A939EUA5</accession>
<sequence>MSVIATSLISGQDLLRDINRREVNRRTTALLLPLVVAVLALGAWARHWSAGPLVFGVGVAVLVLGAGLWLYHLRQPRLALLAQRLDRLYPELEDSTGLLLHDESQPPLNLLEQLQQQRVRARLTSRQAAQPYLLPFSWKPALLTTAALLLLLAGGIWWQQPARTATASAALPVRFPDAETPVAPGQPAPAKLLNTRLLVLPPAYTRQASFAPTSLSFSCPAGSRVRWTAQVSRPTRSAPVLEMGAKRILFRAVPGQPTQFVAEATVTASALYRLRFNGQVSDDYALDVVPDRAPTLQIQTPKPYTLIEFGASSTVPVRVLMRDDYGLTEAQLVATVAQGQGEAVKFKEFVTNLSGQLRGQPRQATVSTTLRLPALGLTYGDEVYFYVRARDNARHLTRSDTYLVQWEDTTVQDGLTDMSLSVNVVPAYFRSQRQIIIDTEKLMAERASLPAAAFTERANNLGFDQKMLRLRYGKFLGEESENSIGSAPPPAASDSTKLTDGHSADDGHDHSAAASSSPADQGDAASATAELMEPYMHRHDDAETADFLEPAVKAKLRGVLNQMWEAELRLRLAKPAEARPFEYRALRLLKQVQQQTRAYVRKSGFEAPVLPEATARLSGDLAGAATPRLQHQAPRPATQPELRDAVRLLAAMRTGQPARPTDAVTLERAGQAVAQAALQRPGAYLAAVRALRQLAADARVGRQLCASCFGPAEAALTALLPVPPAAPARPVPGGRLSQRYFQRLNTQ</sequence>
<feature type="transmembrane region" description="Helical" evidence="2">
    <location>
        <begin position="53"/>
        <end position="71"/>
    </location>
</feature>
<dbReference type="Proteomes" id="UP000664144">
    <property type="component" value="Unassembled WGS sequence"/>
</dbReference>
<feature type="region of interest" description="Disordered" evidence="1">
    <location>
        <begin position="480"/>
        <end position="526"/>
    </location>
</feature>
<feature type="compositionally biased region" description="Basic and acidic residues" evidence="1">
    <location>
        <begin position="497"/>
        <end position="511"/>
    </location>
</feature>
<proteinExistence type="predicted"/>
<feature type="transmembrane region" description="Helical" evidence="2">
    <location>
        <begin position="29"/>
        <end position="47"/>
    </location>
</feature>
<dbReference type="AlphaFoldDB" id="A0A939EUA5"/>
<gene>
    <name evidence="3" type="ORF">J0X19_06860</name>
</gene>
<keyword evidence="2" id="KW-1133">Transmembrane helix</keyword>
<evidence type="ECO:0000313" key="4">
    <source>
        <dbReference type="Proteomes" id="UP000664144"/>
    </source>
</evidence>